<evidence type="ECO:0000313" key="2">
    <source>
        <dbReference type="Proteomes" id="UP001596417"/>
    </source>
</evidence>
<dbReference type="RefSeq" id="WP_248908647.1">
    <property type="nucleotide sequence ID" value="NZ_CP109979.1"/>
</dbReference>
<dbReference type="EMBL" id="JBHTAX010000001">
    <property type="protein sequence ID" value="MFC7191094.1"/>
    <property type="molecule type" value="Genomic_DNA"/>
</dbReference>
<dbReference type="Proteomes" id="UP001596417">
    <property type="component" value="Unassembled WGS sequence"/>
</dbReference>
<name>A0ABD5YP14_9EURY</name>
<dbReference type="SUPFAM" id="SSF50118">
    <property type="entry name" value="Cell growth inhibitor/plasmid maintenance toxic component"/>
    <property type="match status" value="1"/>
</dbReference>
<evidence type="ECO:0000313" key="1">
    <source>
        <dbReference type="EMBL" id="MFC7191094.1"/>
    </source>
</evidence>
<dbReference type="InterPro" id="IPR011067">
    <property type="entry name" value="Plasmid_toxin/cell-grow_inhib"/>
</dbReference>
<keyword evidence="2" id="KW-1185">Reference proteome</keyword>
<dbReference type="AlphaFoldDB" id="A0ABD5YP14"/>
<protein>
    <submittedName>
        <fullName evidence="1">Type II toxin-antitoxin system PemK/MazF family toxin</fullName>
    </submittedName>
</protein>
<dbReference type="Gene3D" id="2.30.30.110">
    <property type="match status" value="1"/>
</dbReference>
<dbReference type="Pfam" id="PF02452">
    <property type="entry name" value="PemK_toxin"/>
    <property type="match status" value="1"/>
</dbReference>
<gene>
    <name evidence="1" type="ORF">ACFQL7_15570</name>
</gene>
<reference evidence="1 2" key="1">
    <citation type="journal article" date="2019" name="Int. J. Syst. Evol. Microbiol.">
        <title>The Global Catalogue of Microorganisms (GCM) 10K type strain sequencing project: providing services to taxonomists for standard genome sequencing and annotation.</title>
        <authorList>
            <consortium name="The Broad Institute Genomics Platform"/>
            <consortium name="The Broad Institute Genome Sequencing Center for Infectious Disease"/>
            <person name="Wu L."/>
            <person name="Ma J."/>
        </authorList>
    </citation>
    <scope>NUCLEOTIDE SEQUENCE [LARGE SCALE GENOMIC DNA]</scope>
    <source>
        <strain evidence="1 2">RDMS1</strain>
    </source>
</reference>
<sequence>MTHPRGAVVVADDPFGRTPRRPYLIVSDDHHPFVGMQYIAIGITTSNYDEAFPIRGHLTDGTLKREAESQAAPWAVVTLKHSNITKRIAQIEQSLIDTVAHAAVGYLGLEV</sequence>
<comment type="caution">
    <text evidence="1">The sequence shown here is derived from an EMBL/GenBank/DDBJ whole genome shotgun (WGS) entry which is preliminary data.</text>
</comment>
<organism evidence="1 2">
    <name type="scientific">Halocatena marina</name>
    <dbReference type="NCBI Taxonomy" id="2934937"/>
    <lineage>
        <taxon>Archaea</taxon>
        <taxon>Methanobacteriati</taxon>
        <taxon>Methanobacteriota</taxon>
        <taxon>Stenosarchaea group</taxon>
        <taxon>Halobacteria</taxon>
        <taxon>Halobacteriales</taxon>
        <taxon>Natronomonadaceae</taxon>
        <taxon>Halocatena</taxon>
    </lineage>
</organism>
<dbReference type="GeneID" id="76200787"/>
<dbReference type="InterPro" id="IPR003477">
    <property type="entry name" value="PemK-like"/>
</dbReference>
<proteinExistence type="predicted"/>
<accession>A0ABD5YP14</accession>